<feature type="chain" id="PRO_5045419564" evidence="3">
    <location>
        <begin position="26"/>
        <end position="228"/>
    </location>
</feature>
<feature type="coiled-coil region" evidence="1">
    <location>
        <begin position="113"/>
        <end position="162"/>
    </location>
</feature>
<evidence type="ECO:0000256" key="3">
    <source>
        <dbReference type="SAM" id="SignalP"/>
    </source>
</evidence>
<evidence type="ECO:0000313" key="5">
    <source>
        <dbReference type="Proteomes" id="UP001597497"/>
    </source>
</evidence>
<reference evidence="5" key="1">
    <citation type="journal article" date="2019" name="Int. J. Syst. Evol. Microbiol.">
        <title>The Global Catalogue of Microorganisms (GCM) 10K type strain sequencing project: providing services to taxonomists for standard genome sequencing and annotation.</title>
        <authorList>
            <consortium name="The Broad Institute Genomics Platform"/>
            <consortium name="The Broad Institute Genome Sequencing Center for Infectious Disease"/>
            <person name="Wu L."/>
            <person name="Ma J."/>
        </authorList>
    </citation>
    <scope>NUCLEOTIDE SEQUENCE [LARGE SCALE GENOMIC DNA]</scope>
    <source>
        <strain evidence="5">KCTC 33676</strain>
    </source>
</reference>
<proteinExistence type="predicted"/>
<dbReference type="RefSeq" id="WP_379928316.1">
    <property type="nucleotide sequence ID" value="NZ_JBHUMM010000007.1"/>
</dbReference>
<gene>
    <name evidence="4" type="ORF">ACFSUC_04635</name>
</gene>
<keyword evidence="5" id="KW-1185">Reference proteome</keyword>
<comment type="caution">
    <text evidence="4">The sequence shown here is derived from an EMBL/GenBank/DDBJ whole genome shotgun (WGS) entry which is preliminary data.</text>
</comment>
<accession>A0ABW5R7A0</accession>
<feature type="signal peptide" evidence="3">
    <location>
        <begin position="1"/>
        <end position="25"/>
    </location>
</feature>
<dbReference type="Proteomes" id="UP001597497">
    <property type="component" value="Unassembled WGS sequence"/>
</dbReference>
<keyword evidence="3" id="KW-0732">Signal</keyword>
<evidence type="ECO:0000256" key="2">
    <source>
        <dbReference type="SAM" id="MobiDB-lite"/>
    </source>
</evidence>
<protein>
    <submittedName>
        <fullName evidence="4">Uncharacterized protein</fullName>
    </submittedName>
</protein>
<feature type="region of interest" description="Disordered" evidence="2">
    <location>
        <begin position="28"/>
        <end position="48"/>
    </location>
</feature>
<evidence type="ECO:0000313" key="4">
    <source>
        <dbReference type="EMBL" id="MFD2670893.1"/>
    </source>
</evidence>
<sequence length="228" mass="25537">MNWKKTIASSVLALAIAVPAAGSMAASETSEGGTVEPAPPVNQQGNWQDGRFGDMKARFGEMKDRFQDRKEQRGEHHKHGLQAGIHQQTYLTLLSDQYTPDQTDEWEAAFDTRSELMEQMKALKDAKSEEMKAEMEAIKEKLQNGEITKEELRALMQEKKDRINPEAKDAIKAHHENMHALMKQLGEALDADNAETIQSTLNELLAQLQQGNTWLAEKLQHAADAENA</sequence>
<organism evidence="4 5">
    <name type="scientific">Marinicrinis sediminis</name>
    <dbReference type="NCBI Taxonomy" id="1652465"/>
    <lineage>
        <taxon>Bacteria</taxon>
        <taxon>Bacillati</taxon>
        <taxon>Bacillota</taxon>
        <taxon>Bacilli</taxon>
        <taxon>Bacillales</taxon>
        <taxon>Paenibacillaceae</taxon>
    </lineage>
</organism>
<dbReference type="EMBL" id="JBHUMM010000007">
    <property type="protein sequence ID" value="MFD2670893.1"/>
    <property type="molecule type" value="Genomic_DNA"/>
</dbReference>
<name>A0ABW5R7A0_9BACL</name>
<keyword evidence="1" id="KW-0175">Coiled coil</keyword>
<evidence type="ECO:0000256" key="1">
    <source>
        <dbReference type="SAM" id="Coils"/>
    </source>
</evidence>